<keyword evidence="3" id="KW-0813">Transport</keyword>
<feature type="transmembrane region" description="Helical" evidence="8">
    <location>
        <begin position="308"/>
        <end position="329"/>
    </location>
</feature>
<dbReference type="PANTHER" id="PTHR23514:SF3">
    <property type="entry name" value="BYPASS OF STOP CODON PROTEIN 6"/>
    <property type="match status" value="1"/>
</dbReference>
<feature type="transmembrane region" description="Helical" evidence="8">
    <location>
        <begin position="395"/>
        <end position="414"/>
    </location>
</feature>
<dbReference type="GO" id="GO:0022857">
    <property type="term" value="F:transmembrane transporter activity"/>
    <property type="evidence" value="ECO:0007669"/>
    <property type="project" value="InterPro"/>
</dbReference>
<protein>
    <submittedName>
        <fullName evidence="10">MFS transporter</fullName>
    </submittedName>
</protein>
<feature type="domain" description="Major facilitator superfamily (MFS) profile" evidence="9">
    <location>
        <begin position="5"/>
        <end position="449"/>
    </location>
</feature>
<organism evidence="10 11">
    <name type="scientific">Alicyclobacillus mengziensis</name>
    <dbReference type="NCBI Taxonomy" id="2931921"/>
    <lineage>
        <taxon>Bacteria</taxon>
        <taxon>Bacillati</taxon>
        <taxon>Bacillota</taxon>
        <taxon>Bacilli</taxon>
        <taxon>Bacillales</taxon>
        <taxon>Alicyclobacillaceae</taxon>
        <taxon>Alicyclobacillus</taxon>
    </lineage>
</organism>
<dbReference type="AlphaFoldDB" id="A0A9X7Z8G9"/>
<dbReference type="InterPro" id="IPR051788">
    <property type="entry name" value="MFS_Transporter"/>
</dbReference>
<comment type="similarity">
    <text evidence="2">Belongs to the major facilitator superfamily.</text>
</comment>
<dbReference type="Gene3D" id="1.20.1250.20">
    <property type="entry name" value="MFS general substrate transporter like domains"/>
    <property type="match status" value="1"/>
</dbReference>
<proteinExistence type="inferred from homology"/>
<evidence type="ECO:0000256" key="2">
    <source>
        <dbReference type="ARBA" id="ARBA00008335"/>
    </source>
</evidence>
<dbReference type="InterPro" id="IPR036259">
    <property type="entry name" value="MFS_trans_sf"/>
</dbReference>
<reference evidence="10 11" key="1">
    <citation type="submission" date="2021-02" db="EMBL/GenBank/DDBJ databases">
        <title>Alicyclobacillus curvatus sp. nov. and Alicyclobacillus mengziensis sp. nov., two acidophilic bacteria isolated from acid mine drainage.</title>
        <authorList>
            <person name="Huang Y."/>
        </authorList>
    </citation>
    <scope>NUCLEOTIDE SEQUENCE [LARGE SCALE GENOMIC DNA]</scope>
    <source>
        <strain evidence="10 11">S30H14</strain>
    </source>
</reference>
<keyword evidence="4 8" id="KW-0812">Transmembrane</keyword>
<feature type="region of interest" description="Disordered" evidence="7">
    <location>
        <begin position="234"/>
        <end position="263"/>
    </location>
</feature>
<evidence type="ECO:0000256" key="8">
    <source>
        <dbReference type="SAM" id="Phobius"/>
    </source>
</evidence>
<evidence type="ECO:0000256" key="3">
    <source>
        <dbReference type="ARBA" id="ARBA00022448"/>
    </source>
</evidence>
<evidence type="ECO:0000256" key="4">
    <source>
        <dbReference type="ARBA" id="ARBA00022692"/>
    </source>
</evidence>
<dbReference type="KEGG" id="afx:JZ786_04745"/>
<evidence type="ECO:0000256" key="7">
    <source>
        <dbReference type="SAM" id="MobiDB-lite"/>
    </source>
</evidence>
<dbReference type="EMBL" id="CP071182">
    <property type="protein sequence ID" value="QSO48303.1"/>
    <property type="molecule type" value="Genomic_DNA"/>
</dbReference>
<dbReference type="Proteomes" id="UP000663505">
    <property type="component" value="Chromosome"/>
</dbReference>
<feature type="transmembrane region" description="Helical" evidence="8">
    <location>
        <begin position="341"/>
        <end position="358"/>
    </location>
</feature>
<feature type="transmembrane region" description="Helical" evidence="8">
    <location>
        <begin position="70"/>
        <end position="94"/>
    </location>
</feature>
<keyword evidence="5 8" id="KW-1133">Transmembrane helix</keyword>
<sequence length="456" mass="48965">MKHRAFLWALLVMLLVGVFDMTRSISGPLMQKTFSLSYGELGILFAASSIGYLIGSSTVGWGLNHVEVKFGVLIGGLITMLGLVLAASASYFYIALAGFALSGVGSGWMEVSVNALIPVLSALKERTNSGPNAVDLANSEQPGEQPGEQAGMFNILHGFYGVGAFAFPVTATWLIARLGGWRPLFTILAGLLLVVLIGIFGTRFPKTRQRHVEETNVADTVLAAASFPENSGIVPIKDMSSASEGHTRPPRSNRLKRTKQTGKSRQEGLQFSFALAGLLVAITAYVMAEVGVGAWLPTYLVHGRHLSLSHSSFYLSGFYATFTIGRLLGHLWVSRFGHHRAILWSTIFAFALVVVGELRTDWTFAFVLAGAGFAVIFPTITAIASETFPNHSGKVLGLLFTSAGIGSMVISWLIGGMASWFGLDVAFILIPVCLAASLIGLWMSRIPPQGLYMEVE</sequence>
<evidence type="ECO:0000256" key="5">
    <source>
        <dbReference type="ARBA" id="ARBA00022989"/>
    </source>
</evidence>
<dbReference type="RefSeq" id="WP_206657638.1">
    <property type="nucleotide sequence ID" value="NZ_CP071182.1"/>
</dbReference>
<dbReference type="PROSITE" id="PS50850">
    <property type="entry name" value="MFS"/>
    <property type="match status" value="1"/>
</dbReference>
<feature type="transmembrane region" description="Helical" evidence="8">
    <location>
        <begin position="155"/>
        <end position="175"/>
    </location>
</feature>
<dbReference type="Pfam" id="PF07690">
    <property type="entry name" value="MFS_1"/>
    <property type="match status" value="1"/>
</dbReference>
<comment type="subcellular location">
    <subcellularLocation>
        <location evidence="1">Cell membrane</location>
        <topology evidence="1">Multi-pass membrane protein</topology>
    </subcellularLocation>
</comment>
<dbReference type="SUPFAM" id="SSF103473">
    <property type="entry name" value="MFS general substrate transporter"/>
    <property type="match status" value="1"/>
</dbReference>
<feature type="transmembrane region" description="Helical" evidence="8">
    <location>
        <begin position="181"/>
        <end position="201"/>
    </location>
</feature>
<feature type="transmembrane region" description="Helical" evidence="8">
    <location>
        <begin position="100"/>
        <end position="123"/>
    </location>
</feature>
<feature type="compositionally biased region" description="Basic residues" evidence="7">
    <location>
        <begin position="248"/>
        <end position="262"/>
    </location>
</feature>
<evidence type="ECO:0000259" key="9">
    <source>
        <dbReference type="PROSITE" id="PS50850"/>
    </source>
</evidence>
<evidence type="ECO:0000256" key="6">
    <source>
        <dbReference type="ARBA" id="ARBA00023136"/>
    </source>
</evidence>
<dbReference type="GO" id="GO:0005886">
    <property type="term" value="C:plasma membrane"/>
    <property type="evidence" value="ECO:0007669"/>
    <property type="project" value="UniProtKB-SubCell"/>
</dbReference>
<evidence type="ECO:0000256" key="1">
    <source>
        <dbReference type="ARBA" id="ARBA00004651"/>
    </source>
</evidence>
<accession>A0A9X7Z8G9</accession>
<feature type="transmembrane region" description="Helical" evidence="8">
    <location>
        <begin position="420"/>
        <end position="443"/>
    </location>
</feature>
<feature type="transmembrane region" description="Helical" evidence="8">
    <location>
        <begin position="269"/>
        <end position="288"/>
    </location>
</feature>
<feature type="transmembrane region" description="Helical" evidence="8">
    <location>
        <begin position="42"/>
        <end position="63"/>
    </location>
</feature>
<keyword evidence="6 8" id="KW-0472">Membrane</keyword>
<gene>
    <name evidence="10" type="ORF">JZ786_04745</name>
</gene>
<dbReference type="InterPro" id="IPR011701">
    <property type="entry name" value="MFS"/>
</dbReference>
<keyword evidence="11" id="KW-1185">Reference proteome</keyword>
<evidence type="ECO:0000313" key="11">
    <source>
        <dbReference type="Proteomes" id="UP000663505"/>
    </source>
</evidence>
<feature type="transmembrane region" description="Helical" evidence="8">
    <location>
        <begin position="364"/>
        <end position="383"/>
    </location>
</feature>
<name>A0A9X7Z8G9_9BACL</name>
<dbReference type="InterPro" id="IPR020846">
    <property type="entry name" value="MFS_dom"/>
</dbReference>
<dbReference type="PANTHER" id="PTHR23514">
    <property type="entry name" value="BYPASS OF STOP CODON PROTEIN 6"/>
    <property type="match status" value="1"/>
</dbReference>
<evidence type="ECO:0000313" key="10">
    <source>
        <dbReference type="EMBL" id="QSO48303.1"/>
    </source>
</evidence>